<comment type="subcellular location">
    <subcellularLocation>
        <location evidence="2">Cytoplasm</location>
    </subcellularLocation>
</comment>
<dbReference type="SUPFAM" id="SSF69500">
    <property type="entry name" value="DTD-like"/>
    <property type="match status" value="1"/>
</dbReference>
<dbReference type="CDD" id="cd00563">
    <property type="entry name" value="Dtyr_deacylase"/>
    <property type="match status" value="1"/>
</dbReference>
<protein>
    <recommendedName>
        <fullName evidence="2">D-aminoacyl-tRNA deacylase</fullName>
        <shortName evidence="2">DTD</shortName>
        <ecNumber evidence="2">3.1.1.96</ecNumber>
    </recommendedName>
    <alternativeName>
        <fullName evidence="2">Gly-tRNA(Ala) deacylase</fullName>
        <ecNumber evidence="2">3.1.1.-</ecNumber>
    </alternativeName>
</protein>
<keyword evidence="4" id="KW-1185">Reference proteome</keyword>
<keyword evidence="2 3" id="KW-0378">Hydrolase</keyword>
<proteinExistence type="inferred from homology"/>
<dbReference type="PANTHER" id="PTHR10472:SF5">
    <property type="entry name" value="D-AMINOACYL-TRNA DEACYLASE 1"/>
    <property type="match status" value="1"/>
</dbReference>
<dbReference type="GO" id="GO:0051499">
    <property type="term" value="F:D-aminoacyl-tRNA deacylase activity"/>
    <property type="evidence" value="ECO:0007669"/>
    <property type="project" value="UniProtKB-EC"/>
</dbReference>
<dbReference type="EMBL" id="CP095073">
    <property type="protein sequence ID" value="UOQ46282.1"/>
    <property type="molecule type" value="Genomic_DNA"/>
</dbReference>
<comment type="catalytic activity">
    <reaction evidence="2">
        <text>a D-aminoacyl-tRNA + H2O = a tRNA + a D-alpha-amino acid + H(+)</text>
        <dbReference type="Rhea" id="RHEA:13953"/>
        <dbReference type="Rhea" id="RHEA-COMP:10123"/>
        <dbReference type="Rhea" id="RHEA-COMP:10124"/>
        <dbReference type="ChEBI" id="CHEBI:15377"/>
        <dbReference type="ChEBI" id="CHEBI:15378"/>
        <dbReference type="ChEBI" id="CHEBI:59871"/>
        <dbReference type="ChEBI" id="CHEBI:78442"/>
        <dbReference type="ChEBI" id="CHEBI:79333"/>
        <dbReference type="EC" id="3.1.1.96"/>
    </reaction>
</comment>
<feature type="short sequence motif" description="Gly-cisPro motif, important for rejection of L-amino acids" evidence="2">
    <location>
        <begin position="137"/>
        <end position="138"/>
    </location>
</feature>
<keyword evidence="2" id="KW-0820">tRNA-binding</keyword>
<evidence type="ECO:0000313" key="4">
    <source>
        <dbReference type="Proteomes" id="UP000831787"/>
    </source>
</evidence>
<sequence>MKAVIQRASAASVRIEKGVTGQIDTGLVVLIGVTHDDSEDDVKYLAKKIPHLRIFEDENEKMNRSLIDVQGKLLSISQFTLYGDCRKGRRPNFMQAAKPETAEELYQLFNQYLEDEGVSVETGAFGEMMEVQLTNSGPVTLILDSKEK</sequence>
<dbReference type="EC" id="3.1.1.96" evidence="2"/>
<comment type="function">
    <text evidence="2">An aminoacyl-tRNA editing enzyme that deacylates mischarged D-aminoacyl-tRNAs. Also deacylates mischarged glycyl-tRNA(Ala), protecting cells against glycine mischarging by AlaRS. Acts via tRNA-based rather than protein-based catalysis; rejects L-amino acids rather than detecting D-amino acids in the active site. By recycling D-aminoacyl-tRNA to D-amino acids and free tRNA molecules, this enzyme counteracts the toxicity associated with the formation of D-aminoacyl-tRNA entities in vivo and helps enforce protein L-homochirality.</text>
</comment>
<comment type="subunit">
    <text evidence="2">Homodimer.</text>
</comment>
<organism evidence="3 4">
    <name type="scientific">Halobacillus salinarum</name>
    <dbReference type="NCBI Taxonomy" id="2932257"/>
    <lineage>
        <taxon>Bacteria</taxon>
        <taxon>Bacillati</taxon>
        <taxon>Bacillota</taxon>
        <taxon>Bacilli</taxon>
        <taxon>Bacillales</taxon>
        <taxon>Bacillaceae</taxon>
        <taxon>Halobacillus</taxon>
    </lineage>
</organism>
<dbReference type="NCBIfam" id="TIGR00256">
    <property type="entry name" value="D-aminoacyl-tRNA deacylase"/>
    <property type="match status" value="1"/>
</dbReference>
<evidence type="ECO:0000313" key="3">
    <source>
        <dbReference type="EMBL" id="UOQ46282.1"/>
    </source>
</evidence>
<dbReference type="InterPro" id="IPR023509">
    <property type="entry name" value="DTD-like_sf"/>
</dbReference>
<reference evidence="3 4" key="1">
    <citation type="submission" date="2022-04" db="EMBL/GenBank/DDBJ databases">
        <title>Halobacillus sp. isolated from saltern.</title>
        <authorList>
            <person name="Won M."/>
            <person name="Lee C.-M."/>
            <person name="Woen H.-Y."/>
            <person name="Kwon S.-W."/>
        </authorList>
    </citation>
    <scope>NUCLEOTIDE SEQUENCE [LARGE SCALE GENOMIC DNA]</scope>
    <source>
        <strain evidence="3 4">SSBR10-3</strain>
    </source>
</reference>
<dbReference type="EC" id="3.1.1.-" evidence="2"/>
<gene>
    <name evidence="2 3" type="primary">dtd</name>
    <name evidence="3" type="ORF">MUN89_10425</name>
</gene>
<dbReference type="Gene3D" id="3.50.80.10">
    <property type="entry name" value="D-tyrosyl-tRNA(Tyr) deacylase"/>
    <property type="match status" value="1"/>
</dbReference>
<comment type="similarity">
    <text evidence="1 2">Belongs to the DTD family.</text>
</comment>
<keyword evidence="2" id="KW-0694">RNA-binding</keyword>
<keyword evidence="2" id="KW-0963">Cytoplasm</keyword>
<name>A0ABY4EP96_9BACI</name>
<comment type="catalytic activity">
    <reaction evidence="2">
        <text>glycyl-tRNA(Ala) + H2O = tRNA(Ala) + glycine + H(+)</text>
        <dbReference type="Rhea" id="RHEA:53744"/>
        <dbReference type="Rhea" id="RHEA-COMP:9657"/>
        <dbReference type="Rhea" id="RHEA-COMP:13640"/>
        <dbReference type="ChEBI" id="CHEBI:15377"/>
        <dbReference type="ChEBI" id="CHEBI:15378"/>
        <dbReference type="ChEBI" id="CHEBI:57305"/>
        <dbReference type="ChEBI" id="CHEBI:78442"/>
        <dbReference type="ChEBI" id="CHEBI:78522"/>
    </reaction>
</comment>
<dbReference type="Proteomes" id="UP000831787">
    <property type="component" value="Chromosome"/>
</dbReference>
<accession>A0ABY4EP96</accession>
<evidence type="ECO:0000256" key="2">
    <source>
        <dbReference type="HAMAP-Rule" id="MF_00518"/>
    </source>
</evidence>
<dbReference type="HAMAP" id="MF_00518">
    <property type="entry name" value="Deacylase_Dtd"/>
    <property type="match status" value="1"/>
</dbReference>
<dbReference type="Pfam" id="PF02580">
    <property type="entry name" value="Tyr_Deacylase"/>
    <property type="match status" value="1"/>
</dbReference>
<evidence type="ECO:0000256" key="1">
    <source>
        <dbReference type="ARBA" id="ARBA00009673"/>
    </source>
</evidence>
<dbReference type="RefSeq" id="WP_244713379.1">
    <property type="nucleotide sequence ID" value="NZ_CP095073.1"/>
</dbReference>
<dbReference type="InterPro" id="IPR003732">
    <property type="entry name" value="Daa-tRNA_deacyls_DTD"/>
</dbReference>
<dbReference type="PANTHER" id="PTHR10472">
    <property type="entry name" value="D-TYROSYL-TRNA TYR DEACYLASE"/>
    <property type="match status" value="1"/>
</dbReference>
<comment type="domain">
    <text evidence="2">A Gly-cisPro motif from one monomer fits into the active site of the other monomer to allow specific chiral rejection of L-amino acids.</text>
</comment>